<name>A0AA96DMY0_9BACT</name>
<organism evidence="1">
    <name type="scientific">Arcobacter sp. AZ-2023</name>
    <dbReference type="NCBI Taxonomy" id="3074453"/>
    <lineage>
        <taxon>Bacteria</taxon>
        <taxon>Pseudomonadati</taxon>
        <taxon>Campylobacterota</taxon>
        <taxon>Epsilonproteobacteria</taxon>
        <taxon>Campylobacterales</taxon>
        <taxon>Arcobacteraceae</taxon>
        <taxon>Arcobacter</taxon>
    </lineage>
</organism>
<gene>
    <name evidence="1" type="ORF">RMQ68_04445</name>
</gene>
<sequence>MKVEWMDYSGYKEYEQLNPPFEHGVTILDLIFNEGDRAKEFMKSFDKSR</sequence>
<dbReference type="EMBL" id="CP134854">
    <property type="protein sequence ID" value="WNL30868.1"/>
    <property type="molecule type" value="Genomic_DNA"/>
</dbReference>
<dbReference type="Pfam" id="PF08889">
    <property type="entry name" value="WbqC"/>
    <property type="match status" value="1"/>
</dbReference>
<dbReference type="InterPro" id="IPR014985">
    <property type="entry name" value="WbqC"/>
</dbReference>
<evidence type="ECO:0000313" key="1">
    <source>
        <dbReference type="EMBL" id="WNL30868.1"/>
    </source>
</evidence>
<accession>A0AA96DMY0</accession>
<reference evidence="1" key="1">
    <citation type="submission" date="2023-09" db="EMBL/GenBank/DDBJ databases">
        <title>Arcobacter tbilisiensis sp. nov. isolated from chicken meat in Tbilisi, Georgia.</title>
        <authorList>
            <person name="Matthias R."/>
            <person name="Zautner A.E."/>
        </authorList>
    </citation>
    <scope>NUCLEOTIDE SEQUENCE</scope>
    <source>
        <strain evidence="1">LEO 52</strain>
    </source>
</reference>
<proteinExistence type="predicted"/>
<dbReference type="AlphaFoldDB" id="A0AA96DMY0"/>
<protein>
    <submittedName>
        <fullName evidence="1">WbqC family protein</fullName>
    </submittedName>
</protein>